<keyword evidence="4 7" id="KW-0732">Signal</keyword>
<dbReference type="PANTHER" id="PTHR10030:SF37">
    <property type="entry name" value="ALPHA-L-FUCOSIDASE-RELATED"/>
    <property type="match status" value="1"/>
</dbReference>
<dbReference type="SMART" id="SM00812">
    <property type="entry name" value="Alpha_L_fucos"/>
    <property type="match status" value="1"/>
</dbReference>
<dbReference type="AlphaFoldDB" id="A0A5C3LMK5"/>
<dbReference type="SUPFAM" id="SSF51445">
    <property type="entry name" value="(Trans)glycosidases"/>
    <property type="match status" value="1"/>
</dbReference>
<dbReference type="InterPro" id="IPR017853">
    <property type="entry name" value="GH"/>
</dbReference>
<evidence type="ECO:0000313" key="10">
    <source>
        <dbReference type="Proteomes" id="UP000308652"/>
    </source>
</evidence>
<name>A0A5C3LMK5_9AGAR</name>
<dbReference type="OrthoDB" id="6039950at2759"/>
<evidence type="ECO:0000256" key="5">
    <source>
        <dbReference type="ARBA" id="ARBA00022801"/>
    </source>
</evidence>
<dbReference type="Gene3D" id="3.20.20.80">
    <property type="entry name" value="Glycosidases"/>
    <property type="match status" value="1"/>
</dbReference>
<feature type="chain" id="PRO_5023105203" description="alpha-L-fucosidase" evidence="7">
    <location>
        <begin position="22"/>
        <end position="785"/>
    </location>
</feature>
<dbReference type="PANTHER" id="PTHR10030">
    <property type="entry name" value="ALPHA-L-FUCOSIDASE"/>
    <property type="match status" value="1"/>
</dbReference>
<accession>A0A5C3LMK5</accession>
<comment type="similarity">
    <text evidence="2">Belongs to the glycosyl hydrolase 29 family.</text>
</comment>
<dbReference type="EMBL" id="ML213646">
    <property type="protein sequence ID" value="TFK33558.1"/>
    <property type="molecule type" value="Genomic_DNA"/>
</dbReference>
<dbReference type="STRING" id="68775.A0A5C3LMK5"/>
<sequence>MLFLIFPLWLLLAACQLAVFASLIKYPSVSLSLEPLFDNQAASTNGSADFDGTGASFDSQFLPTGPWVFDGISYDVPIEWGISNDNVIANSQNLSLANATFVHELHFLYAGDASETASVKNFVLHFDDNSTQTIQLVTNNWWAWPLLNWGTIRTPYHFEKNGGSKNLNSTQIFQWSTSVSSERSLKSITFPANTAGRRLHVFAMAISPSVRPSPTTSRPVLSIRRTRFTSRWEMVNGKRAQAVEVTIANILPNSAQSRTTSITTEHSIIITGSGITTVRSGSVYRLVPGDQARVDVFVIGSQTDGKASVQVKDSNGAIVGTSEGWATTPLIEKWTEDVNVLSQHETPAWFNKAKFGIFIHWGVYSFPAWAPPGTYAEWYDWSLHNPANSSSPTWNHHLQTFGKNVVYDDFIANFTTSKFNASAWVDLFDRAGAKYFVLVTKHHDGFALFNTGSSTHRSSVHTGPHRDLVDELLSTAKKEKPGMHRGTYYSLPEWFNPDYAKYGFGSWPGGLAHNAFNGSQLEPYTGRLNISDYLEDLQLPHMLDLATKYDTEIMWCDIGGPNKTLEFAAQFYNHAQAQGRQVTMNNRCGDVPDFDTPEYATFGAIQTRKWESNEGMDPFSYGLNTATTAEQYKNATSIIHSLVDIVSKNGNYLLDIGPTAEGEIIAPMMNNLLDAGVWLGYSGSCVYDTDYWFPGSQDESGNIRFTTTPKTFCIVSLAAPIRGQLIINKRLPLLPGDDIVLLQPGTSTPNKLEWDVGANGQVIIQLEQSEINNVNIAWAFEVVFN</sequence>
<dbReference type="Pfam" id="PF01120">
    <property type="entry name" value="Alpha_L_fucos"/>
    <property type="match status" value="1"/>
</dbReference>
<dbReference type="GO" id="GO:0004560">
    <property type="term" value="F:alpha-L-fucosidase activity"/>
    <property type="evidence" value="ECO:0007669"/>
    <property type="project" value="UniProtKB-EC"/>
</dbReference>
<evidence type="ECO:0000313" key="9">
    <source>
        <dbReference type="EMBL" id="TFK33558.1"/>
    </source>
</evidence>
<evidence type="ECO:0000256" key="1">
    <source>
        <dbReference type="ARBA" id="ARBA00004071"/>
    </source>
</evidence>
<dbReference type="InterPro" id="IPR016286">
    <property type="entry name" value="FUC_metazoa-typ"/>
</dbReference>
<reference evidence="9 10" key="1">
    <citation type="journal article" date="2019" name="Nat. Ecol. Evol.">
        <title>Megaphylogeny resolves global patterns of mushroom evolution.</title>
        <authorList>
            <person name="Varga T."/>
            <person name="Krizsan K."/>
            <person name="Foldi C."/>
            <person name="Dima B."/>
            <person name="Sanchez-Garcia M."/>
            <person name="Sanchez-Ramirez S."/>
            <person name="Szollosi G.J."/>
            <person name="Szarkandi J.G."/>
            <person name="Papp V."/>
            <person name="Albert L."/>
            <person name="Andreopoulos W."/>
            <person name="Angelini C."/>
            <person name="Antonin V."/>
            <person name="Barry K.W."/>
            <person name="Bougher N.L."/>
            <person name="Buchanan P."/>
            <person name="Buyck B."/>
            <person name="Bense V."/>
            <person name="Catcheside P."/>
            <person name="Chovatia M."/>
            <person name="Cooper J."/>
            <person name="Damon W."/>
            <person name="Desjardin D."/>
            <person name="Finy P."/>
            <person name="Geml J."/>
            <person name="Haridas S."/>
            <person name="Hughes K."/>
            <person name="Justo A."/>
            <person name="Karasinski D."/>
            <person name="Kautmanova I."/>
            <person name="Kiss B."/>
            <person name="Kocsube S."/>
            <person name="Kotiranta H."/>
            <person name="LaButti K.M."/>
            <person name="Lechner B.E."/>
            <person name="Liimatainen K."/>
            <person name="Lipzen A."/>
            <person name="Lukacs Z."/>
            <person name="Mihaltcheva S."/>
            <person name="Morgado L.N."/>
            <person name="Niskanen T."/>
            <person name="Noordeloos M.E."/>
            <person name="Ohm R.A."/>
            <person name="Ortiz-Santana B."/>
            <person name="Ovrebo C."/>
            <person name="Racz N."/>
            <person name="Riley R."/>
            <person name="Savchenko A."/>
            <person name="Shiryaev A."/>
            <person name="Soop K."/>
            <person name="Spirin V."/>
            <person name="Szebenyi C."/>
            <person name="Tomsovsky M."/>
            <person name="Tulloss R.E."/>
            <person name="Uehling J."/>
            <person name="Grigoriev I.V."/>
            <person name="Vagvolgyi C."/>
            <person name="Papp T."/>
            <person name="Martin F.M."/>
            <person name="Miettinen O."/>
            <person name="Hibbett D.S."/>
            <person name="Nagy L.G."/>
        </authorList>
    </citation>
    <scope>NUCLEOTIDE SEQUENCE [LARGE SCALE GENOMIC DNA]</scope>
    <source>
        <strain evidence="9 10">CBS 166.37</strain>
    </source>
</reference>
<evidence type="ECO:0000256" key="4">
    <source>
        <dbReference type="ARBA" id="ARBA00022729"/>
    </source>
</evidence>
<evidence type="ECO:0000256" key="6">
    <source>
        <dbReference type="ARBA" id="ARBA00023295"/>
    </source>
</evidence>
<protein>
    <recommendedName>
        <fullName evidence="3">alpha-L-fucosidase</fullName>
        <ecNumber evidence="3">3.2.1.51</ecNumber>
    </recommendedName>
</protein>
<evidence type="ECO:0000256" key="3">
    <source>
        <dbReference type="ARBA" id="ARBA00012662"/>
    </source>
</evidence>
<dbReference type="InterPro" id="IPR000933">
    <property type="entry name" value="Glyco_hydro_29"/>
</dbReference>
<proteinExistence type="inferred from homology"/>
<dbReference type="GO" id="GO:0016139">
    <property type="term" value="P:glycoside catabolic process"/>
    <property type="evidence" value="ECO:0007669"/>
    <property type="project" value="TreeGrafter"/>
</dbReference>
<dbReference type="PRINTS" id="PR00741">
    <property type="entry name" value="GLHYDRLASE29"/>
</dbReference>
<dbReference type="GO" id="GO:0006004">
    <property type="term" value="P:fucose metabolic process"/>
    <property type="evidence" value="ECO:0007669"/>
    <property type="project" value="InterPro"/>
</dbReference>
<keyword evidence="10" id="KW-1185">Reference proteome</keyword>
<evidence type="ECO:0000259" key="8">
    <source>
        <dbReference type="Pfam" id="PF01120"/>
    </source>
</evidence>
<feature type="domain" description="Glycoside hydrolase family 29 N-terminal" evidence="8">
    <location>
        <begin position="333"/>
        <end position="683"/>
    </location>
</feature>
<keyword evidence="5 9" id="KW-0378">Hydrolase</keyword>
<evidence type="ECO:0000256" key="7">
    <source>
        <dbReference type="SAM" id="SignalP"/>
    </source>
</evidence>
<feature type="signal peptide" evidence="7">
    <location>
        <begin position="1"/>
        <end position="21"/>
    </location>
</feature>
<dbReference type="EC" id="3.2.1.51" evidence="3"/>
<dbReference type="Proteomes" id="UP000308652">
    <property type="component" value="Unassembled WGS sequence"/>
</dbReference>
<dbReference type="InterPro" id="IPR057739">
    <property type="entry name" value="Glyco_hydro_29_N"/>
</dbReference>
<gene>
    <name evidence="9" type="ORF">BDQ12DRAFT_738715</name>
</gene>
<keyword evidence="6" id="KW-0326">Glycosidase</keyword>
<evidence type="ECO:0000256" key="2">
    <source>
        <dbReference type="ARBA" id="ARBA00007951"/>
    </source>
</evidence>
<organism evidence="9 10">
    <name type="scientific">Crucibulum laeve</name>
    <dbReference type="NCBI Taxonomy" id="68775"/>
    <lineage>
        <taxon>Eukaryota</taxon>
        <taxon>Fungi</taxon>
        <taxon>Dikarya</taxon>
        <taxon>Basidiomycota</taxon>
        <taxon>Agaricomycotina</taxon>
        <taxon>Agaricomycetes</taxon>
        <taxon>Agaricomycetidae</taxon>
        <taxon>Agaricales</taxon>
        <taxon>Agaricineae</taxon>
        <taxon>Nidulariaceae</taxon>
        <taxon>Crucibulum</taxon>
    </lineage>
</organism>
<comment type="function">
    <text evidence="1">Alpha-L-fucosidase is responsible for hydrolyzing the alpha-1,6-linked fucose joined to the reducing-end N-acetylglucosamine of the carbohydrate moieties of glycoproteins.</text>
</comment>